<protein>
    <submittedName>
        <fullName evidence="2">Citrulline cluster-linked protein</fullName>
    </submittedName>
</protein>
<dbReference type="PANTHER" id="PTHR40044:SF1">
    <property type="entry name" value="INTEGRAL MEMBRANE PROTEIN"/>
    <property type="match status" value="1"/>
</dbReference>
<gene>
    <name evidence="2" type="ORF">HMPREF9372_3107</name>
</gene>
<sequence length="178" mass="19694">MLFHKGENKMSMSFVRDSQKSAVSELTKTALVAALYVTVTVMFSVISFGAVQLRLSEMFNYLALYNKRYVVAVTLGVMFANFMSPTWLLDVPVGTIATFLALILCRKLTMNIQNDIVKMVITAIIFALSMFTIAGQLTIILGLPFWATWVTVGIGELLSMTVGGMIIYALNKKIDLSK</sequence>
<feature type="transmembrane region" description="Helical" evidence="1">
    <location>
        <begin position="116"/>
        <end position="140"/>
    </location>
</feature>
<proteinExistence type="predicted"/>
<dbReference type="STRING" id="759851.SAMN04244570_2848"/>
<dbReference type="HOGENOM" id="CLU_104115_1_1_9"/>
<organism evidence="2 3">
    <name type="scientific">Sporosarcina newyorkensis 2681</name>
    <dbReference type="NCBI Taxonomy" id="1027292"/>
    <lineage>
        <taxon>Bacteria</taxon>
        <taxon>Bacillati</taxon>
        <taxon>Bacillota</taxon>
        <taxon>Bacilli</taxon>
        <taxon>Bacillales</taxon>
        <taxon>Caryophanaceae</taxon>
        <taxon>Sporosarcina</taxon>
    </lineage>
</organism>
<dbReference type="AlphaFoldDB" id="F9DWC6"/>
<dbReference type="InterPro" id="IPR010387">
    <property type="entry name" value="QueT"/>
</dbReference>
<keyword evidence="1" id="KW-1133">Transmembrane helix</keyword>
<comment type="caution">
    <text evidence="2">The sequence shown here is derived from an EMBL/GenBank/DDBJ whole genome shotgun (WGS) entry which is preliminary data.</text>
</comment>
<dbReference type="PANTHER" id="PTHR40044">
    <property type="entry name" value="INTEGRAL MEMBRANE PROTEIN-RELATED"/>
    <property type="match status" value="1"/>
</dbReference>
<dbReference type="Pfam" id="PF06177">
    <property type="entry name" value="QueT"/>
    <property type="match status" value="1"/>
</dbReference>
<dbReference type="Proteomes" id="UP000005316">
    <property type="component" value="Unassembled WGS sequence"/>
</dbReference>
<dbReference type="PIRSF" id="PIRSF031501">
    <property type="entry name" value="QueT"/>
    <property type="match status" value="1"/>
</dbReference>
<reference evidence="2 3" key="1">
    <citation type="submission" date="2011-04" db="EMBL/GenBank/DDBJ databases">
        <authorList>
            <person name="Muzny D."/>
            <person name="Qin X."/>
            <person name="Deng J."/>
            <person name="Jiang H."/>
            <person name="Liu Y."/>
            <person name="Qu J."/>
            <person name="Song X.-Z."/>
            <person name="Zhang L."/>
            <person name="Thornton R."/>
            <person name="Coyle M."/>
            <person name="Francisco L."/>
            <person name="Jackson L."/>
            <person name="Javaid M."/>
            <person name="Korchina V."/>
            <person name="Kovar C."/>
            <person name="Mata R."/>
            <person name="Mathew T."/>
            <person name="Ngo R."/>
            <person name="Nguyen L."/>
            <person name="Nguyen N."/>
            <person name="Okwuonu G."/>
            <person name="Ongeri F."/>
            <person name="Pham C."/>
            <person name="Simmons D."/>
            <person name="Wilczek-Boney K."/>
            <person name="Hale W."/>
            <person name="Jakkamsetti A."/>
            <person name="Pham P."/>
            <person name="Ruth R."/>
            <person name="San Lucas F."/>
            <person name="Warren J."/>
            <person name="Zhang J."/>
            <person name="Zhao Z."/>
            <person name="Zhou C."/>
            <person name="Zhu D."/>
            <person name="Lee S."/>
            <person name="Bess C."/>
            <person name="Blankenburg K."/>
            <person name="Forbes L."/>
            <person name="Fu Q."/>
            <person name="Gubbala S."/>
            <person name="Hirani K."/>
            <person name="Jayaseelan J.C."/>
            <person name="Lara F."/>
            <person name="Munidasa M."/>
            <person name="Palculict T."/>
            <person name="Patil S."/>
            <person name="Pu L.-L."/>
            <person name="Saada N."/>
            <person name="Tang L."/>
            <person name="Weissenberger G."/>
            <person name="Zhu Y."/>
            <person name="Hemphill L."/>
            <person name="Shang Y."/>
            <person name="Youmans B."/>
            <person name="Ayvaz T."/>
            <person name="Ross M."/>
            <person name="Santibanez J."/>
            <person name="Aqrawi P."/>
            <person name="Gross S."/>
            <person name="Joshi V."/>
            <person name="Fowler G."/>
            <person name="Nazareth L."/>
            <person name="Reid J."/>
            <person name="Worley K."/>
            <person name="Petrosino J."/>
            <person name="Highlander S."/>
            <person name="Gibbs R."/>
        </authorList>
    </citation>
    <scope>NUCLEOTIDE SEQUENCE [LARGE SCALE GENOMIC DNA]</scope>
    <source>
        <strain evidence="2 3">2681</strain>
    </source>
</reference>
<keyword evidence="1" id="KW-0812">Transmembrane</keyword>
<dbReference type="eggNOG" id="COG4708">
    <property type="taxonomic scope" value="Bacteria"/>
</dbReference>
<accession>F9DWC6</accession>
<evidence type="ECO:0000313" key="3">
    <source>
        <dbReference type="Proteomes" id="UP000005316"/>
    </source>
</evidence>
<evidence type="ECO:0000313" key="2">
    <source>
        <dbReference type="EMBL" id="EGQ21747.1"/>
    </source>
</evidence>
<keyword evidence="1" id="KW-0472">Membrane</keyword>
<feature type="transmembrane region" description="Helical" evidence="1">
    <location>
        <begin position="86"/>
        <end position="104"/>
    </location>
</feature>
<feature type="transmembrane region" description="Helical" evidence="1">
    <location>
        <begin position="58"/>
        <end position="80"/>
    </location>
</feature>
<feature type="transmembrane region" description="Helical" evidence="1">
    <location>
        <begin position="146"/>
        <end position="170"/>
    </location>
</feature>
<feature type="transmembrane region" description="Helical" evidence="1">
    <location>
        <begin position="30"/>
        <end position="51"/>
    </location>
</feature>
<name>F9DWC6_9BACL</name>
<evidence type="ECO:0000256" key="1">
    <source>
        <dbReference type="SAM" id="Phobius"/>
    </source>
</evidence>
<dbReference type="EMBL" id="AFPZ01000099">
    <property type="protein sequence ID" value="EGQ21747.1"/>
    <property type="molecule type" value="Genomic_DNA"/>
</dbReference>